<keyword evidence="2" id="KW-1185">Reference proteome</keyword>
<dbReference type="OrthoDB" id="65590at2759"/>
<dbReference type="SUPFAM" id="SSF52540">
    <property type="entry name" value="P-loop containing nucleoside triphosphate hydrolases"/>
    <property type="match status" value="1"/>
</dbReference>
<organism evidence="1 2">
    <name type="scientific">Jaapia argillacea MUCL 33604</name>
    <dbReference type="NCBI Taxonomy" id="933084"/>
    <lineage>
        <taxon>Eukaryota</taxon>
        <taxon>Fungi</taxon>
        <taxon>Dikarya</taxon>
        <taxon>Basidiomycota</taxon>
        <taxon>Agaricomycotina</taxon>
        <taxon>Agaricomycetes</taxon>
        <taxon>Agaricomycetidae</taxon>
        <taxon>Jaapiales</taxon>
        <taxon>Jaapiaceae</taxon>
        <taxon>Jaapia</taxon>
    </lineage>
</organism>
<dbReference type="InterPro" id="IPR027417">
    <property type="entry name" value="P-loop_NTPase"/>
</dbReference>
<name>A0A067PNZ0_9AGAM</name>
<protein>
    <recommendedName>
        <fullName evidence="3">Adenylate kinase</fullName>
    </recommendedName>
</protein>
<dbReference type="PANTHER" id="PTHR37816">
    <property type="entry name" value="YALI0E33011P"/>
    <property type="match status" value="1"/>
</dbReference>
<dbReference type="EMBL" id="KL197725">
    <property type="protein sequence ID" value="KDQ55530.1"/>
    <property type="molecule type" value="Genomic_DNA"/>
</dbReference>
<evidence type="ECO:0000313" key="1">
    <source>
        <dbReference type="EMBL" id="KDQ55530.1"/>
    </source>
</evidence>
<sequence>MPPHARNIEARGSFPLRGDGEGRYRIHIVGNSGMTTLGQDLSSILGIPFTSLDALFWQPNWGQTPTEEFRTKVQEAMLAQPDKGWIMDGNYIRRLGGLIDEQATDIIWLDPPLLLYLPRLCYRTFLRLLGRHPPCSPGCSESIREVFFSKESIVWWCISQHWKVRRMESERFATMGLQAGGKMRRIGGWGSELERWLKDVRELSRRE</sequence>
<evidence type="ECO:0008006" key="3">
    <source>
        <dbReference type="Google" id="ProtNLM"/>
    </source>
</evidence>
<dbReference type="Proteomes" id="UP000027265">
    <property type="component" value="Unassembled WGS sequence"/>
</dbReference>
<proteinExistence type="predicted"/>
<dbReference type="HOGENOM" id="CLU_092618_1_1_1"/>
<dbReference type="PANTHER" id="PTHR37816:SF1">
    <property type="entry name" value="TOXIN"/>
    <property type="match status" value="1"/>
</dbReference>
<dbReference type="InParanoid" id="A0A067PNZ0"/>
<dbReference type="Gene3D" id="3.40.50.300">
    <property type="entry name" value="P-loop containing nucleotide triphosphate hydrolases"/>
    <property type="match status" value="1"/>
</dbReference>
<reference evidence="2" key="1">
    <citation type="journal article" date="2014" name="Proc. Natl. Acad. Sci. U.S.A.">
        <title>Extensive sampling of basidiomycete genomes demonstrates inadequacy of the white-rot/brown-rot paradigm for wood decay fungi.</title>
        <authorList>
            <person name="Riley R."/>
            <person name="Salamov A.A."/>
            <person name="Brown D.W."/>
            <person name="Nagy L.G."/>
            <person name="Floudas D."/>
            <person name="Held B.W."/>
            <person name="Levasseur A."/>
            <person name="Lombard V."/>
            <person name="Morin E."/>
            <person name="Otillar R."/>
            <person name="Lindquist E.A."/>
            <person name="Sun H."/>
            <person name="LaButti K.M."/>
            <person name="Schmutz J."/>
            <person name="Jabbour D."/>
            <person name="Luo H."/>
            <person name="Baker S.E."/>
            <person name="Pisabarro A.G."/>
            <person name="Walton J.D."/>
            <person name="Blanchette R.A."/>
            <person name="Henrissat B."/>
            <person name="Martin F."/>
            <person name="Cullen D."/>
            <person name="Hibbett D.S."/>
            <person name="Grigoriev I.V."/>
        </authorList>
    </citation>
    <scope>NUCLEOTIDE SEQUENCE [LARGE SCALE GENOMIC DNA]</scope>
    <source>
        <strain evidence="2">MUCL 33604</strain>
    </source>
</reference>
<dbReference type="AlphaFoldDB" id="A0A067PNZ0"/>
<accession>A0A067PNZ0</accession>
<gene>
    <name evidence="1" type="ORF">JAAARDRAFT_692396</name>
</gene>
<dbReference type="InterPro" id="IPR052922">
    <property type="entry name" value="Cytidylate_Kinase-2"/>
</dbReference>
<evidence type="ECO:0000313" key="2">
    <source>
        <dbReference type="Proteomes" id="UP000027265"/>
    </source>
</evidence>